<feature type="domain" description="Response regulatory" evidence="12">
    <location>
        <begin position="830"/>
        <end position="946"/>
    </location>
</feature>
<dbReference type="EMBL" id="CP071796">
    <property type="protein sequence ID" value="QTD45417.1"/>
    <property type="molecule type" value="Genomic_DNA"/>
</dbReference>
<dbReference type="InterPro" id="IPR011006">
    <property type="entry name" value="CheY-like_superfamily"/>
</dbReference>
<organism evidence="15 16">
    <name type="scientific">Ottowia testudinis</name>
    <dbReference type="NCBI Taxonomy" id="2816950"/>
    <lineage>
        <taxon>Bacteria</taxon>
        <taxon>Pseudomonadati</taxon>
        <taxon>Pseudomonadota</taxon>
        <taxon>Betaproteobacteria</taxon>
        <taxon>Burkholderiales</taxon>
        <taxon>Comamonadaceae</taxon>
        <taxon>Ottowia</taxon>
    </lineage>
</organism>
<dbReference type="InterPro" id="IPR002545">
    <property type="entry name" value="CheW-lke_dom"/>
</dbReference>
<keyword evidence="16" id="KW-1185">Reference proteome</keyword>
<dbReference type="EC" id="2.7.13.3" evidence="2"/>
<dbReference type="SMART" id="SM00448">
    <property type="entry name" value="REC"/>
    <property type="match status" value="1"/>
</dbReference>
<feature type="domain" description="Histidine kinase" evidence="11">
    <location>
        <begin position="532"/>
        <end position="673"/>
    </location>
</feature>
<dbReference type="Pfam" id="PF01627">
    <property type="entry name" value="Hpt"/>
    <property type="match status" value="1"/>
</dbReference>
<dbReference type="InterPro" id="IPR036890">
    <property type="entry name" value="HATPase_C_sf"/>
</dbReference>
<dbReference type="Pfam" id="PF01584">
    <property type="entry name" value="CheW"/>
    <property type="match status" value="1"/>
</dbReference>
<comment type="catalytic activity">
    <reaction evidence="1">
        <text>ATP + protein L-histidine = ADP + protein N-phospho-L-histidine.</text>
        <dbReference type="EC" id="2.7.13.3"/>
    </reaction>
</comment>
<dbReference type="Gene3D" id="1.20.120.160">
    <property type="entry name" value="HPT domain"/>
    <property type="match status" value="1"/>
</dbReference>
<evidence type="ECO:0000259" key="12">
    <source>
        <dbReference type="PROSITE" id="PS50110"/>
    </source>
</evidence>
<dbReference type="InterPro" id="IPR005467">
    <property type="entry name" value="His_kinase_dom"/>
</dbReference>
<comment type="function">
    <text evidence="8">Involved in the transmission of sensory signals from the chemoreceptors to the flagellar motors. CheA is autophosphorylated; it can transfer its phosphate group to either CheB or CheY.</text>
</comment>
<evidence type="ECO:0000259" key="13">
    <source>
        <dbReference type="PROSITE" id="PS50851"/>
    </source>
</evidence>
<protein>
    <recommendedName>
        <fullName evidence="3">Chemotaxis protein CheA</fullName>
        <ecNumber evidence="2">2.7.13.3</ecNumber>
    </recommendedName>
</protein>
<dbReference type="CDD" id="cd00156">
    <property type="entry name" value="REC"/>
    <property type="match status" value="1"/>
</dbReference>
<dbReference type="SUPFAM" id="SSF52172">
    <property type="entry name" value="CheY-like"/>
    <property type="match status" value="1"/>
</dbReference>
<evidence type="ECO:0000256" key="7">
    <source>
        <dbReference type="ARBA" id="ARBA00023012"/>
    </source>
</evidence>
<dbReference type="GO" id="GO:0000160">
    <property type="term" value="P:phosphorelay signal transduction system"/>
    <property type="evidence" value="ECO:0007669"/>
    <property type="project" value="UniProtKB-KW"/>
</dbReference>
<dbReference type="Proteomes" id="UP000663903">
    <property type="component" value="Chromosome"/>
</dbReference>
<dbReference type="SUPFAM" id="SSF50341">
    <property type="entry name" value="CheW-like"/>
    <property type="match status" value="1"/>
</dbReference>
<dbReference type="InterPro" id="IPR036061">
    <property type="entry name" value="CheW-like_dom_sf"/>
</dbReference>
<evidence type="ECO:0000256" key="2">
    <source>
        <dbReference type="ARBA" id="ARBA00012438"/>
    </source>
</evidence>
<evidence type="ECO:0000256" key="1">
    <source>
        <dbReference type="ARBA" id="ARBA00000085"/>
    </source>
</evidence>
<reference evidence="15" key="1">
    <citation type="submission" date="2021-03" db="EMBL/GenBank/DDBJ databases">
        <title>Ottowia sp. 27C isolated from the cloaca of a Giant Asian pond turtle (Heosemys grandis).</title>
        <authorList>
            <person name="Spergser J."/>
            <person name="Busse H.-J."/>
        </authorList>
    </citation>
    <scope>NUCLEOTIDE SEQUENCE</scope>
    <source>
        <strain evidence="15">27C</strain>
    </source>
</reference>
<dbReference type="Pfam" id="PF02518">
    <property type="entry name" value="HATPase_c"/>
    <property type="match status" value="1"/>
</dbReference>
<keyword evidence="5" id="KW-0808">Transferase</keyword>
<keyword evidence="6" id="KW-0418">Kinase</keyword>
<proteinExistence type="predicted"/>
<dbReference type="SUPFAM" id="SSF47226">
    <property type="entry name" value="Histidine-containing phosphotransfer domain, HPT domain"/>
    <property type="match status" value="1"/>
</dbReference>
<dbReference type="KEGG" id="otd:J1M35_00345"/>
<dbReference type="InterPro" id="IPR001789">
    <property type="entry name" value="Sig_transdc_resp-reg_receiver"/>
</dbReference>
<feature type="modified residue" description="Phosphohistidine" evidence="9">
    <location>
        <position position="218"/>
    </location>
</feature>
<keyword evidence="4 10" id="KW-0597">Phosphoprotein</keyword>
<evidence type="ECO:0000259" key="14">
    <source>
        <dbReference type="PROSITE" id="PS50894"/>
    </source>
</evidence>
<dbReference type="InterPro" id="IPR003594">
    <property type="entry name" value="HATPase_dom"/>
</dbReference>
<dbReference type="Pfam" id="PF00072">
    <property type="entry name" value="Response_reg"/>
    <property type="match status" value="1"/>
</dbReference>
<dbReference type="CDD" id="cd00088">
    <property type="entry name" value="HPT"/>
    <property type="match status" value="1"/>
</dbReference>
<feature type="domain" description="CheW-like" evidence="13">
    <location>
        <begin position="675"/>
        <end position="810"/>
    </location>
</feature>
<dbReference type="PROSITE" id="PS50110">
    <property type="entry name" value="RESPONSE_REGULATORY"/>
    <property type="match status" value="1"/>
</dbReference>
<gene>
    <name evidence="15" type="ORF">J1M35_00345</name>
</gene>
<dbReference type="SMART" id="SM00073">
    <property type="entry name" value="HPT"/>
    <property type="match status" value="1"/>
</dbReference>
<dbReference type="SUPFAM" id="SSF55874">
    <property type="entry name" value="ATPase domain of HSP90 chaperone/DNA topoisomerase II/histidine kinase"/>
    <property type="match status" value="1"/>
</dbReference>
<dbReference type="InterPro" id="IPR051315">
    <property type="entry name" value="Bact_Chemotaxis_CheA"/>
</dbReference>
<dbReference type="InterPro" id="IPR036641">
    <property type="entry name" value="HPT_dom_sf"/>
</dbReference>
<evidence type="ECO:0000256" key="6">
    <source>
        <dbReference type="ARBA" id="ARBA00022777"/>
    </source>
</evidence>
<dbReference type="PROSITE" id="PS50851">
    <property type="entry name" value="CHEW"/>
    <property type="match status" value="1"/>
</dbReference>
<dbReference type="PANTHER" id="PTHR43395:SF8">
    <property type="entry name" value="HISTIDINE KINASE"/>
    <property type="match status" value="1"/>
</dbReference>
<dbReference type="GO" id="GO:0006935">
    <property type="term" value="P:chemotaxis"/>
    <property type="evidence" value="ECO:0007669"/>
    <property type="project" value="InterPro"/>
</dbReference>
<evidence type="ECO:0000313" key="15">
    <source>
        <dbReference type="EMBL" id="QTD45417.1"/>
    </source>
</evidence>
<dbReference type="FunFam" id="3.30.565.10:FF:000016">
    <property type="entry name" value="Chemotaxis protein CheA, putative"/>
    <property type="match status" value="1"/>
</dbReference>
<keyword evidence="7" id="KW-0902">Two-component regulatory system</keyword>
<evidence type="ECO:0000256" key="3">
    <source>
        <dbReference type="ARBA" id="ARBA00021495"/>
    </source>
</evidence>
<evidence type="ECO:0000256" key="10">
    <source>
        <dbReference type="PROSITE-ProRule" id="PRU00169"/>
    </source>
</evidence>
<feature type="modified residue" description="4-aspartylphosphate" evidence="10">
    <location>
        <position position="879"/>
    </location>
</feature>
<evidence type="ECO:0000256" key="9">
    <source>
        <dbReference type="PROSITE-ProRule" id="PRU00110"/>
    </source>
</evidence>
<dbReference type="SMART" id="SM00260">
    <property type="entry name" value="CheW"/>
    <property type="match status" value="1"/>
</dbReference>
<dbReference type="RefSeq" id="WP_208009165.1">
    <property type="nucleotide sequence ID" value="NZ_CP071796.1"/>
</dbReference>
<evidence type="ECO:0000313" key="16">
    <source>
        <dbReference type="Proteomes" id="UP000663903"/>
    </source>
</evidence>
<dbReference type="PANTHER" id="PTHR43395">
    <property type="entry name" value="SENSOR HISTIDINE KINASE CHEA"/>
    <property type="match status" value="1"/>
</dbReference>
<evidence type="ECO:0000256" key="8">
    <source>
        <dbReference type="ARBA" id="ARBA00035100"/>
    </source>
</evidence>
<dbReference type="PROSITE" id="PS50109">
    <property type="entry name" value="HIS_KIN"/>
    <property type="match status" value="1"/>
</dbReference>
<dbReference type="Gene3D" id="3.30.565.10">
    <property type="entry name" value="Histidine kinase-like ATPase, C-terminal domain"/>
    <property type="match status" value="1"/>
</dbReference>
<dbReference type="SMART" id="SM00387">
    <property type="entry name" value="HATPase_c"/>
    <property type="match status" value="1"/>
</dbReference>
<dbReference type="GO" id="GO:0004673">
    <property type="term" value="F:protein histidine kinase activity"/>
    <property type="evidence" value="ECO:0007669"/>
    <property type="project" value="UniProtKB-EC"/>
</dbReference>
<sequence>MKLHDLIEALASEIEFAQPQLGMALDELAQRSAEDPAFMDALDQYSGQAQRMGEAAEMAGFPGLQAVCEHVLENTLLLPAYERDERLPLLQFLRAWPALMVHYLRNLSDPSTAAGLVDHLRDAPSPMDEELALRVMHQLGAMPQTTLLDEHAAHSSRPVLATPDDVALVVPADVDQKLLEGFLQEAPDQARHLVELALNMVSGQGDSSDIIAAKRIAHTMKGSGATIGLRGLAALGHHFEDILEHFETEHSQVTKPVADVLLDAAYCLAQMVDYITGDDEYPEQSQSVLQRVLDLANRIDRGESLDMPVTRIQNDMGSSTSNSLATTEASATAAVQAAPRRPAVASHGAALRVSVDRVEELFRVSGEVSVHSAAMETRIKQLGDSAKALLAQNLRLQKRLFELETVVDVRALTMMRGRSQREDGASFDPLEMDQYSELHSTAHALVEEAADARLMAHRMEEDIARLSGMQTRQQLLSRDLQHLVTSTRMAEVSVLESRLQRNVRTTCQATGKLAVLVLEGGDTLIDSDVLNRLAEPLLHLIRNAVDHGLESPAERLRDGKPEAGTITLSFTRQGQQVVLRCSDDGRGLDLLAIQSRGVERGLIQAGQAMSEDEITRLILMPGFSTRAEVSEVSGRGVGLDVVRDWVNAMNGTVRVTSTPRRGCTIELRFAASLSTIQSLIVEVSGERFALPSVQIEQAVPRGVGRFERLGGRVVYHHLRRAMSALHLAQVVGLSIDTDKPLDEYDVVIVQLHNTLHALAVDRLMDSRELLVKSPGRYARHLMGVSGLSILGDGGIAVNLDLTQLLQGTRRQVPAARSVEKLPQREQARASVLIVDDALSVRSSLQQLVEDAGFRAETARDGIEAIDAMRAFKPDVLLTDLEMPNMNGVELTSHVRQRDDLKQIPVIMITSRSQEKHRKLAEQAGVDVYITKPYSDGDLLQKIRQAIAAPVEA</sequence>
<dbReference type="InterPro" id="IPR008207">
    <property type="entry name" value="Sig_transdc_His_kin_Hpt_dom"/>
</dbReference>
<evidence type="ECO:0000256" key="5">
    <source>
        <dbReference type="ARBA" id="ARBA00022679"/>
    </source>
</evidence>
<name>A0A975CGM2_9BURK</name>
<dbReference type="AlphaFoldDB" id="A0A975CGM2"/>
<dbReference type="PROSITE" id="PS50894">
    <property type="entry name" value="HPT"/>
    <property type="match status" value="1"/>
</dbReference>
<evidence type="ECO:0000256" key="4">
    <source>
        <dbReference type="ARBA" id="ARBA00022553"/>
    </source>
</evidence>
<accession>A0A975CGM2</accession>
<dbReference type="Gene3D" id="2.30.30.40">
    <property type="entry name" value="SH3 Domains"/>
    <property type="match status" value="1"/>
</dbReference>
<dbReference type="Gene3D" id="3.40.50.2300">
    <property type="match status" value="1"/>
</dbReference>
<evidence type="ECO:0000259" key="11">
    <source>
        <dbReference type="PROSITE" id="PS50109"/>
    </source>
</evidence>
<feature type="domain" description="HPt" evidence="14">
    <location>
        <begin position="171"/>
        <end position="275"/>
    </location>
</feature>